<accession>A0ABM3Y6S0</accession>
<organism evidence="4 5">
    <name type="scientific">Erinaceus europaeus</name>
    <name type="common">Western European hedgehog</name>
    <dbReference type="NCBI Taxonomy" id="9365"/>
    <lineage>
        <taxon>Eukaryota</taxon>
        <taxon>Metazoa</taxon>
        <taxon>Chordata</taxon>
        <taxon>Craniata</taxon>
        <taxon>Vertebrata</taxon>
        <taxon>Euteleostomi</taxon>
        <taxon>Mammalia</taxon>
        <taxon>Eutheria</taxon>
        <taxon>Laurasiatheria</taxon>
        <taxon>Eulipotyphla</taxon>
        <taxon>Erinaceidae</taxon>
        <taxon>Erinaceinae</taxon>
        <taxon>Erinaceus</taxon>
    </lineage>
</organism>
<dbReference type="InterPro" id="IPR009030">
    <property type="entry name" value="Growth_fac_rcpt_cys_sf"/>
</dbReference>
<dbReference type="SMART" id="SM00261">
    <property type="entry name" value="FU"/>
    <property type="match status" value="10"/>
</dbReference>
<feature type="compositionally biased region" description="Polar residues" evidence="1">
    <location>
        <begin position="674"/>
        <end position="688"/>
    </location>
</feature>
<evidence type="ECO:0000256" key="2">
    <source>
        <dbReference type="SAM" id="Phobius"/>
    </source>
</evidence>
<keyword evidence="2" id="KW-1133">Transmembrane helix</keyword>
<feature type="domain" description="EGF-like" evidence="3">
    <location>
        <begin position="502"/>
        <end position="532"/>
    </location>
</feature>
<evidence type="ECO:0000313" key="5">
    <source>
        <dbReference type="RefSeq" id="XP_060056766.1"/>
    </source>
</evidence>
<dbReference type="SMART" id="SM00181">
    <property type="entry name" value="EGF"/>
    <property type="match status" value="6"/>
</dbReference>
<feature type="domain" description="EGF-like" evidence="3">
    <location>
        <begin position="232"/>
        <end position="263"/>
    </location>
</feature>
<dbReference type="PANTHER" id="PTHR15332:SF175">
    <property type="entry name" value="PROPROTEIN CONVERTASE SUBTILISIN_KEXIN TYPE 5-LIKE"/>
    <property type="match status" value="1"/>
</dbReference>
<feature type="domain" description="EGF-like" evidence="3">
    <location>
        <begin position="460"/>
        <end position="501"/>
    </location>
</feature>
<dbReference type="PANTHER" id="PTHR15332">
    <property type="entry name" value="PROPROTEIN CONVERTASE SUBTILISIN_KEXIN TYPE 5-LIKE"/>
    <property type="match status" value="1"/>
</dbReference>
<keyword evidence="2" id="KW-0472">Membrane</keyword>
<proteinExistence type="predicted"/>
<dbReference type="RefSeq" id="XP_060056766.1">
    <property type="nucleotide sequence ID" value="XM_060200783.1"/>
</dbReference>
<evidence type="ECO:0000313" key="4">
    <source>
        <dbReference type="Proteomes" id="UP001652624"/>
    </source>
</evidence>
<dbReference type="SUPFAM" id="SSF57184">
    <property type="entry name" value="Growth factor receptor domain"/>
    <property type="match status" value="4"/>
</dbReference>
<dbReference type="GeneID" id="132540957"/>
<dbReference type="InterPro" id="IPR006212">
    <property type="entry name" value="Furin_repeat"/>
</dbReference>
<name>A0ABM3Y6S0_ERIEU</name>
<sequence length="746" mass="83221">MSASDKFLFEKLQPELYKMIAQLKALLKFSKITGCFSTAHPCSFWQTEQLREESAFSRSAWGPRHITPFLGEYADEHGHCQPCDTSCSKCWGPTQKDCTGCPVSRFFDDGQCALNCPLGKFDFKDQCHPCHYTCQECQGNEPSNCTSCGTDKYGQERFLYQGECRERCPAGLYPAWGHTCLPCSDNCEICHSTDLCIRCRSGYFIVPTNHTCQKLECGQGEIQSPDYEGCVSCEEGCLGCSLDDPGTCTSCAVGYYIFEDHCYKTCPEKTYNEGFECKACDANCGNCDQDGCYWCEEGFFLLGGSCVRTCGPGFYEDPEMGECEPCHHACSTCTGRGYSQCSSCQEGLQLLQGTCVGPTQTQGEGHTWNELHVPTTSPSLVKKWQLERRRWKFQSKRDILEEHQQCHPSCKTCNGSATLCTSCLKGAYLLAQTCVPFCPQGTWSSVRSGSCENCTEGCASCSEANLCKKCGTQLDHPLVLHEGRCYSKCPAGFYTENGSCRHCSSSCRTCEGNATNCRSCAEDLVLDKGVCQKACSDRHVAMEGVCKPCPDLCESCIYETTCKECKGPGANNCTVCPANLVLQMDDNRCLHCCNASDPTNTQECCDCQETTDECILRENQVRPATEHFKTALFITSCVMLVLLLGIAVVVWKKSRGRVQAKKKSGYEKLADPSRSYSTYNSSHFQSTSYEEDQVVEYRDRDYDEDDEDDIVYMGQDGTVYRKFKYGLLDDDDEEELEYDDESYSYQ</sequence>
<feature type="transmembrane region" description="Helical" evidence="2">
    <location>
        <begin position="631"/>
        <end position="651"/>
    </location>
</feature>
<dbReference type="InterPro" id="IPR000742">
    <property type="entry name" value="EGF"/>
</dbReference>
<dbReference type="Proteomes" id="UP001652624">
    <property type="component" value="Chromosome 10"/>
</dbReference>
<keyword evidence="4" id="KW-1185">Reference proteome</keyword>
<evidence type="ECO:0000259" key="3">
    <source>
        <dbReference type="SMART" id="SM00181"/>
    </source>
</evidence>
<dbReference type="CDD" id="cd00064">
    <property type="entry name" value="FU"/>
    <property type="match status" value="6"/>
</dbReference>
<dbReference type="Gene3D" id="2.10.220.10">
    <property type="entry name" value="Hormone Receptor, Insulin-like Growth Factor Receptor 1, Chain A, domain 2"/>
    <property type="match status" value="6"/>
</dbReference>
<protein>
    <submittedName>
        <fullName evidence="5">Proprotein convertase subtilisin/kexin type 5-like</fullName>
    </submittedName>
</protein>
<reference evidence="5" key="1">
    <citation type="submission" date="2025-08" db="UniProtKB">
        <authorList>
            <consortium name="RefSeq"/>
        </authorList>
    </citation>
    <scope>IDENTIFICATION</scope>
</reference>
<feature type="region of interest" description="Disordered" evidence="1">
    <location>
        <begin position="670"/>
        <end position="689"/>
    </location>
</feature>
<keyword evidence="2" id="KW-0812">Transmembrane</keyword>
<feature type="domain" description="EGF-like" evidence="3">
    <location>
        <begin position="325"/>
        <end position="356"/>
    </location>
</feature>
<gene>
    <name evidence="5" type="primary">LOC132540957</name>
</gene>
<feature type="domain" description="EGF-like" evidence="3">
    <location>
        <begin position="182"/>
        <end position="213"/>
    </location>
</feature>
<evidence type="ECO:0000256" key="1">
    <source>
        <dbReference type="SAM" id="MobiDB-lite"/>
    </source>
</evidence>
<feature type="domain" description="EGF-like" evidence="3">
    <location>
        <begin position="405"/>
        <end position="435"/>
    </location>
</feature>